<keyword evidence="3" id="KW-1185">Reference proteome</keyword>
<comment type="caution">
    <text evidence="2">The sequence shown here is derived from an EMBL/GenBank/DDBJ whole genome shotgun (WGS) entry which is preliminary data.</text>
</comment>
<proteinExistence type="predicted"/>
<gene>
    <name evidence="2" type="ORF">RRF57_001768</name>
</gene>
<evidence type="ECO:0000313" key="2">
    <source>
        <dbReference type="EMBL" id="KAK5626053.1"/>
    </source>
</evidence>
<evidence type="ECO:0000313" key="3">
    <source>
        <dbReference type="Proteomes" id="UP001305414"/>
    </source>
</evidence>
<dbReference type="Proteomes" id="UP001305414">
    <property type="component" value="Unassembled WGS sequence"/>
</dbReference>
<dbReference type="AlphaFoldDB" id="A0AAN7UCH1"/>
<protein>
    <submittedName>
        <fullName evidence="2">Uncharacterized protein</fullName>
    </submittedName>
</protein>
<dbReference type="EMBL" id="JAWHQM010000003">
    <property type="protein sequence ID" value="KAK5626053.1"/>
    <property type="molecule type" value="Genomic_DNA"/>
</dbReference>
<evidence type="ECO:0000256" key="1">
    <source>
        <dbReference type="SAM" id="MobiDB-lite"/>
    </source>
</evidence>
<sequence length="89" mass="9417">MDPSLYMPVLDSTGSLITQNSDMSGWLDAGHAPSLIVSAVLSSLHSNIPIADLKVPKSDPRETQSQNSLVPGSLPRDVSTKLWLASAAM</sequence>
<accession>A0AAN7UCH1</accession>
<name>A0AAN7UCH1_9PEZI</name>
<organism evidence="2 3">
    <name type="scientific">Xylaria bambusicola</name>
    <dbReference type="NCBI Taxonomy" id="326684"/>
    <lineage>
        <taxon>Eukaryota</taxon>
        <taxon>Fungi</taxon>
        <taxon>Dikarya</taxon>
        <taxon>Ascomycota</taxon>
        <taxon>Pezizomycotina</taxon>
        <taxon>Sordariomycetes</taxon>
        <taxon>Xylariomycetidae</taxon>
        <taxon>Xylariales</taxon>
        <taxon>Xylariaceae</taxon>
        <taxon>Xylaria</taxon>
    </lineage>
</organism>
<reference evidence="2 3" key="1">
    <citation type="submission" date="2023-10" db="EMBL/GenBank/DDBJ databases">
        <title>Draft genome sequence of Xylaria bambusicola isolate GMP-LS, the root and basal stem rot pathogen of sugarcane in Indonesia.</title>
        <authorList>
            <person name="Selvaraj P."/>
            <person name="Muralishankar V."/>
            <person name="Muruganantham S."/>
            <person name="Sp S."/>
            <person name="Haryani S."/>
            <person name="Lau K.J.X."/>
            <person name="Naqvi N.I."/>
        </authorList>
    </citation>
    <scope>NUCLEOTIDE SEQUENCE [LARGE SCALE GENOMIC DNA]</scope>
    <source>
        <strain evidence="2">GMP-LS</strain>
    </source>
</reference>
<feature type="region of interest" description="Disordered" evidence="1">
    <location>
        <begin position="54"/>
        <end position="75"/>
    </location>
</feature>